<keyword evidence="4" id="KW-1185">Reference proteome</keyword>
<feature type="chain" id="PRO_5023057305" description="CHRD domain-containing protein" evidence="2">
    <location>
        <begin position="22"/>
        <end position="656"/>
    </location>
</feature>
<evidence type="ECO:0000256" key="2">
    <source>
        <dbReference type="SAM" id="SignalP"/>
    </source>
</evidence>
<dbReference type="SUPFAM" id="SSF49503">
    <property type="entry name" value="Cupredoxins"/>
    <property type="match status" value="1"/>
</dbReference>
<proteinExistence type="inferred from homology"/>
<dbReference type="PROSITE" id="PS51257">
    <property type="entry name" value="PROKAR_LIPOPROTEIN"/>
    <property type="match status" value="1"/>
</dbReference>
<accession>A0A5B7SWN8</accession>
<protein>
    <recommendedName>
        <fullName evidence="5">CHRD domain-containing protein</fullName>
    </recommendedName>
</protein>
<reference evidence="3 4" key="1">
    <citation type="submission" date="2019-05" db="EMBL/GenBank/DDBJ databases">
        <title>Genome sequencing of F202Z8.</title>
        <authorList>
            <person name="Kwon Y.M."/>
        </authorList>
    </citation>
    <scope>NUCLEOTIDE SEQUENCE [LARGE SCALE GENOMIC DNA]</scope>
    <source>
        <strain evidence="3 4">F202Z8</strain>
    </source>
</reference>
<dbReference type="GO" id="GO:0006801">
    <property type="term" value="P:superoxide metabolic process"/>
    <property type="evidence" value="ECO:0007669"/>
    <property type="project" value="InterPro"/>
</dbReference>
<keyword evidence="2" id="KW-0732">Signal</keyword>
<evidence type="ECO:0008006" key="5">
    <source>
        <dbReference type="Google" id="ProtNLM"/>
    </source>
</evidence>
<dbReference type="GO" id="GO:0046872">
    <property type="term" value="F:metal ion binding"/>
    <property type="evidence" value="ECO:0007669"/>
    <property type="project" value="InterPro"/>
</dbReference>
<dbReference type="OrthoDB" id="1451403at2"/>
<dbReference type="Proteomes" id="UP000310017">
    <property type="component" value="Chromosome"/>
</dbReference>
<dbReference type="KEGG" id="asag:FGM00_14995"/>
<dbReference type="EMBL" id="CP040710">
    <property type="protein sequence ID" value="QCX01351.1"/>
    <property type="molecule type" value="Genomic_DNA"/>
</dbReference>
<sequence length="656" mass="68456">MKARLKRFPMLTILASTLLFVGCNNDDDVSTPPTDMDEMATEVASKTYDLAAVADPDISGTATFITYDNDSTVVNLKLDNTPNGGMHPAHIHFNTAAEGGDIALSLTTVNGDTGESSTNITTLDDGTAITYDGLLEFDGYINVHLSADDLGTLVAQGDIGQNELTAESKTYALGSVDVEDIEGTATFTKRVNGEALAVIELSNTPEDGMHPGHIHMNTAVEGGDIAFTFNPVNGATGISKTNVAGLDDDTAFGYDDVITYDGYINIHLSADELGTLVAQGDIGQNELTTDSKTYALGSVAVEDIEGTATFTKRVNGEALVVIELSNTPEDGMHPGHIHRNTAAEGGDIAFTFNPVNGATGISASNLASLDDDTAFGYDDVLAYDGYINIHLSADELGTLVAQGDIGQNELTGESKEYELASVSNASIFGIVNFAERVNGETLVTIDLEGTTDGDDHPAHIHMGNVANAPGAIIVSLGSVDGGSGSLQTNVTALNGLDGLANTGDAIDYAGMVAIDGYINVHLSIDELATLIAQGDVGANADDDEEDDDEDAVNFDVTNTGTSAYVFDGGGLSAASNPNISLERGKTYTFTVNASGHPFFIKTTQGNTNANAYNDGVTNNGEQTGTVSFTVPMNAPDTLFYNCQFHSSMTGQFNITG</sequence>
<comment type="similarity">
    <text evidence="1">Belongs to the Cu-Zn superoxide dismutase family.</text>
</comment>
<dbReference type="AlphaFoldDB" id="A0A5B7SWN8"/>
<dbReference type="Gene3D" id="2.60.40.420">
    <property type="entry name" value="Cupredoxins - blue copper proteins"/>
    <property type="match status" value="1"/>
</dbReference>
<evidence type="ECO:0000313" key="3">
    <source>
        <dbReference type="EMBL" id="QCX01351.1"/>
    </source>
</evidence>
<name>A0A5B7SWN8_9FLAO</name>
<evidence type="ECO:0000313" key="4">
    <source>
        <dbReference type="Proteomes" id="UP000310017"/>
    </source>
</evidence>
<dbReference type="InterPro" id="IPR036423">
    <property type="entry name" value="SOD-like_Cu/Zn_dom_sf"/>
</dbReference>
<dbReference type="SUPFAM" id="SSF49329">
    <property type="entry name" value="Cu,Zn superoxide dismutase-like"/>
    <property type="match status" value="4"/>
</dbReference>
<gene>
    <name evidence="3" type="ORF">FGM00_14995</name>
</gene>
<organism evidence="3 4">
    <name type="scientific">Aggregatimonas sangjinii</name>
    <dbReference type="NCBI Taxonomy" id="2583587"/>
    <lineage>
        <taxon>Bacteria</taxon>
        <taxon>Pseudomonadati</taxon>
        <taxon>Bacteroidota</taxon>
        <taxon>Flavobacteriia</taxon>
        <taxon>Flavobacteriales</taxon>
        <taxon>Flavobacteriaceae</taxon>
        <taxon>Aggregatimonas</taxon>
    </lineage>
</organism>
<dbReference type="InterPro" id="IPR008972">
    <property type="entry name" value="Cupredoxin"/>
</dbReference>
<feature type="signal peptide" evidence="2">
    <location>
        <begin position="1"/>
        <end position="21"/>
    </location>
</feature>
<evidence type="ECO:0000256" key="1">
    <source>
        <dbReference type="ARBA" id="ARBA00010457"/>
    </source>
</evidence>